<comment type="catalytic activity">
    <reaction evidence="5">
        <text>a 2-demethylmenaquinol + S-adenosyl-L-methionine = a menaquinol + S-adenosyl-L-homocysteine + H(+)</text>
        <dbReference type="Rhea" id="RHEA:42640"/>
        <dbReference type="Rhea" id="RHEA-COMP:9539"/>
        <dbReference type="Rhea" id="RHEA-COMP:9563"/>
        <dbReference type="ChEBI" id="CHEBI:15378"/>
        <dbReference type="ChEBI" id="CHEBI:18151"/>
        <dbReference type="ChEBI" id="CHEBI:55437"/>
        <dbReference type="ChEBI" id="CHEBI:57856"/>
        <dbReference type="ChEBI" id="CHEBI:59789"/>
        <dbReference type="EC" id="2.1.1.163"/>
    </reaction>
</comment>
<sequence>MSGNFQPGDDHTRNVSEMFGRMTPWYDLQNRVFSLFLDCWWRRNLVRSVVPGPTNTVIDMAAGTLDVSLALVRRYPSLRVYATDICEPMLRYGEQHKMRTSERSRVTTMVADARNMPLPDGCSDAVTIAFGIRNVRPRMDALREMHRLLVPGGRACILEFAPVSTPVFGRFYHWYLRRIMPKLAGLVSHSTSAYDYFAETIENFPKPDDFSNELREAGFAFVQHIPFTLGVANLHIAVRG</sequence>
<name>A0A921DSF1_9BACT</name>
<evidence type="ECO:0000256" key="5">
    <source>
        <dbReference type="HAMAP-Rule" id="MF_01813"/>
    </source>
</evidence>
<dbReference type="EC" id="2.1.1.163" evidence="5"/>
<evidence type="ECO:0000256" key="1">
    <source>
        <dbReference type="ARBA" id="ARBA00022428"/>
    </source>
</evidence>
<dbReference type="GO" id="GO:0009234">
    <property type="term" value="P:menaquinone biosynthetic process"/>
    <property type="evidence" value="ECO:0007669"/>
    <property type="project" value="UniProtKB-UniRule"/>
</dbReference>
<dbReference type="GO" id="GO:0043770">
    <property type="term" value="F:demethylmenaquinone methyltransferase activity"/>
    <property type="evidence" value="ECO:0007669"/>
    <property type="project" value="UniProtKB-UniRule"/>
</dbReference>
<keyword evidence="3 5" id="KW-0808">Transferase</keyword>
<feature type="binding site" evidence="5">
    <location>
        <position position="84"/>
    </location>
    <ligand>
        <name>S-adenosyl-L-methionine</name>
        <dbReference type="ChEBI" id="CHEBI:59789"/>
    </ligand>
</feature>
<dbReference type="PANTHER" id="PTHR43591:SF24">
    <property type="entry name" value="2-METHOXY-6-POLYPRENYL-1,4-BENZOQUINOL METHYLASE, MITOCHONDRIAL"/>
    <property type="match status" value="1"/>
</dbReference>
<reference evidence="6" key="2">
    <citation type="submission" date="2021-09" db="EMBL/GenBank/DDBJ databases">
        <authorList>
            <person name="Gilroy R."/>
        </authorList>
    </citation>
    <scope>NUCLEOTIDE SEQUENCE</scope>
    <source>
        <strain evidence="6">ChiGjej2B2-19336</strain>
    </source>
</reference>
<dbReference type="CDD" id="cd02440">
    <property type="entry name" value="AdoMet_MTases"/>
    <property type="match status" value="1"/>
</dbReference>
<dbReference type="Pfam" id="PF01209">
    <property type="entry name" value="Ubie_methyltran"/>
    <property type="match status" value="1"/>
</dbReference>
<comment type="similarity">
    <text evidence="5">Belongs to the class I-like SAM-binding methyltransferase superfamily. MenG/UbiE family.</text>
</comment>
<feature type="binding site" evidence="5">
    <location>
        <begin position="112"/>
        <end position="113"/>
    </location>
    <ligand>
        <name>S-adenosyl-L-methionine</name>
        <dbReference type="ChEBI" id="CHEBI:59789"/>
    </ligand>
</feature>
<keyword evidence="6" id="KW-0830">Ubiquinone</keyword>
<evidence type="ECO:0000313" key="6">
    <source>
        <dbReference type="EMBL" id="HJD98088.1"/>
    </source>
</evidence>
<dbReference type="InterPro" id="IPR029063">
    <property type="entry name" value="SAM-dependent_MTases_sf"/>
</dbReference>
<dbReference type="Proteomes" id="UP000698963">
    <property type="component" value="Unassembled WGS sequence"/>
</dbReference>
<proteinExistence type="inferred from homology"/>
<dbReference type="Gene3D" id="3.40.50.150">
    <property type="entry name" value="Vaccinia Virus protein VP39"/>
    <property type="match status" value="1"/>
</dbReference>
<reference evidence="6" key="1">
    <citation type="journal article" date="2021" name="PeerJ">
        <title>Extensive microbial diversity within the chicken gut microbiome revealed by metagenomics and culture.</title>
        <authorList>
            <person name="Gilroy R."/>
            <person name="Ravi A."/>
            <person name="Getino M."/>
            <person name="Pursley I."/>
            <person name="Horton D.L."/>
            <person name="Alikhan N.F."/>
            <person name="Baker D."/>
            <person name="Gharbi K."/>
            <person name="Hall N."/>
            <person name="Watson M."/>
            <person name="Adriaenssens E.M."/>
            <person name="Foster-Nyarko E."/>
            <person name="Jarju S."/>
            <person name="Secka A."/>
            <person name="Antonio M."/>
            <person name="Oren A."/>
            <person name="Chaudhuri R.R."/>
            <person name="La Ragione R."/>
            <person name="Hildebrand F."/>
            <person name="Pallen M.J."/>
        </authorList>
    </citation>
    <scope>NUCLEOTIDE SEQUENCE</scope>
    <source>
        <strain evidence="6">ChiGjej2B2-19336</strain>
    </source>
</reference>
<comment type="pathway">
    <text evidence="5">Quinol/quinone metabolism; menaquinone biosynthesis; menaquinol from 1,4-dihydroxy-2-naphthoate: step 2/2.</text>
</comment>
<comment type="caution">
    <text evidence="6">The sequence shown here is derived from an EMBL/GenBank/DDBJ whole genome shotgun (WGS) entry which is preliminary data.</text>
</comment>
<evidence type="ECO:0000256" key="3">
    <source>
        <dbReference type="ARBA" id="ARBA00022679"/>
    </source>
</evidence>
<organism evidence="6 7">
    <name type="scientific">Mailhella massiliensis</name>
    <dbReference type="NCBI Taxonomy" id="1903261"/>
    <lineage>
        <taxon>Bacteria</taxon>
        <taxon>Pseudomonadati</taxon>
        <taxon>Thermodesulfobacteriota</taxon>
        <taxon>Desulfovibrionia</taxon>
        <taxon>Desulfovibrionales</taxon>
        <taxon>Desulfovibrionaceae</taxon>
        <taxon>Mailhella</taxon>
    </lineage>
</organism>
<dbReference type="RefSeq" id="WP_304123507.1">
    <property type="nucleotide sequence ID" value="NZ_DYZA01000218.1"/>
</dbReference>
<feature type="binding site" evidence="5">
    <location>
        <position position="64"/>
    </location>
    <ligand>
        <name>S-adenosyl-L-methionine</name>
        <dbReference type="ChEBI" id="CHEBI:59789"/>
    </ligand>
</feature>
<dbReference type="PROSITE" id="PS51608">
    <property type="entry name" value="SAM_MT_UBIE"/>
    <property type="match status" value="1"/>
</dbReference>
<protein>
    <recommendedName>
        <fullName evidence="5">Demethylmenaquinone methyltransferase</fullName>
        <ecNumber evidence="5">2.1.1.163</ecNumber>
    </recommendedName>
</protein>
<dbReference type="NCBIfam" id="TIGR01934">
    <property type="entry name" value="MenG_MenH_UbiE"/>
    <property type="match status" value="1"/>
</dbReference>
<keyword evidence="4 5" id="KW-0949">S-adenosyl-L-methionine</keyword>
<comment type="caution">
    <text evidence="5">Lacks conserved residue(s) required for the propagation of feature annotation.</text>
</comment>
<evidence type="ECO:0000313" key="7">
    <source>
        <dbReference type="Proteomes" id="UP000698963"/>
    </source>
</evidence>
<dbReference type="AlphaFoldDB" id="A0A921DSF1"/>
<dbReference type="HAMAP" id="MF_01813">
    <property type="entry name" value="MenG_UbiE_methyltr"/>
    <property type="match status" value="1"/>
</dbReference>
<dbReference type="GO" id="GO:0032259">
    <property type="term" value="P:methylation"/>
    <property type="evidence" value="ECO:0007669"/>
    <property type="project" value="UniProtKB-KW"/>
</dbReference>
<accession>A0A921DSF1</accession>
<keyword evidence="2 5" id="KW-0489">Methyltransferase</keyword>
<dbReference type="EMBL" id="DYZA01000218">
    <property type="protein sequence ID" value="HJD98088.1"/>
    <property type="molecule type" value="Genomic_DNA"/>
</dbReference>
<keyword evidence="1 5" id="KW-0474">Menaquinone biosynthesis</keyword>
<comment type="function">
    <text evidence="5">Methyltransferase required for the conversion of demethylmenaquinol (DMKH2) to menaquinol (MKH2).</text>
</comment>
<dbReference type="InterPro" id="IPR004033">
    <property type="entry name" value="UbiE/COQ5_MeTrFase"/>
</dbReference>
<gene>
    <name evidence="5" type="primary">menG</name>
    <name evidence="6" type="ORF">K8W16_10645</name>
</gene>
<evidence type="ECO:0000256" key="4">
    <source>
        <dbReference type="ARBA" id="ARBA00022691"/>
    </source>
</evidence>
<dbReference type="SUPFAM" id="SSF53335">
    <property type="entry name" value="S-adenosyl-L-methionine-dependent methyltransferases"/>
    <property type="match status" value="1"/>
</dbReference>
<evidence type="ECO:0000256" key="2">
    <source>
        <dbReference type="ARBA" id="ARBA00022603"/>
    </source>
</evidence>
<dbReference type="PANTHER" id="PTHR43591">
    <property type="entry name" value="METHYLTRANSFERASE"/>
    <property type="match status" value="1"/>
</dbReference>